<protein>
    <submittedName>
        <fullName evidence="1">Uncharacterized protein</fullName>
    </submittedName>
</protein>
<organism evidence="1">
    <name type="scientific">uncultured marine virus</name>
    <dbReference type="NCBI Taxonomy" id="186617"/>
    <lineage>
        <taxon>Viruses</taxon>
        <taxon>environmental samples</taxon>
    </lineage>
</organism>
<name>A0A0F7L0G7_9VIRU</name>
<reference evidence="1" key="2">
    <citation type="submission" date="2015-03" db="EMBL/GenBank/DDBJ databases">
        <authorList>
            <person name="Chow C.-E.T."/>
            <person name="Winget D.M."/>
            <person name="White R.A.III."/>
            <person name="Hallam S.J."/>
            <person name="Suttle C.A."/>
        </authorList>
    </citation>
    <scope>NUCLEOTIDE SEQUENCE</scope>
    <source>
        <strain evidence="1">Anoxic3_3</strain>
    </source>
</reference>
<sequence>MKLVELRYIGNIKIIIPFLKSRGGQGPKLPLMDYNKNKPLPKSEQIITVSENEAGDLMRSWRGQFEIVRPKRKNRRYKKW</sequence>
<accession>A0A0F7L0G7</accession>
<dbReference type="EMBL" id="KR029578">
    <property type="protein sequence ID" value="AKH46009.1"/>
    <property type="molecule type" value="Genomic_DNA"/>
</dbReference>
<evidence type="ECO:0000313" key="1">
    <source>
        <dbReference type="EMBL" id="AKH46009.1"/>
    </source>
</evidence>
<reference evidence="1" key="1">
    <citation type="journal article" date="2015" name="Front. Microbiol.">
        <title>Combining genomic sequencing methods to explore viral diversity and reveal potential virus-host interactions.</title>
        <authorList>
            <person name="Chow C.E."/>
            <person name="Winget D.M."/>
            <person name="White R.A.III."/>
            <person name="Hallam S.J."/>
            <person name="Suttle C.A."/>
        </authorList>
    </citation>
    <scope>NUCLEOTIDE SEQUENCE</scope>
    <source>
        <strain evidence="1">Anoxic3_3</strain>
    </source>
</reference>
<proteinExistence type="predicted"/>